<name>A0ABD3CEK6_9LAMI</name>
<sequence>MEALLEGIRILRYLNLSKIEYEIDSADIIKAAREEGNRANLIYSCRKNELGSLSLRKIKKSQNRIAYSIAQLDWRRKTIITSHGGLPARIRQLIRSELHI</sequence>
<dbReference type="EMBL" id="JAVIJP010000039">
    <property type="protein sequence ID" value="KAL3627724.1"/>
    <property type="molecule type" value="Genomic_DNA"/>
</dbReference>
<proteinExistence type="predicted"/>
<comment type="caution">
    <text evidence="1">The sequence shown here is derived from an EMBL/GenBank/DDBJ whole genome shotgun (WGS) entry which is preliminary data.</text>
</comment>
<protein>
    <recommendedName>
        <fullName evidence="3">RNase H type-1 domain-containing protein</fullName>
    </recommendedName>
</protein>
<evidence type="ECO:0000313" key="1">
    <source>
        <dbReference type="EMBL" id="KAL3627724.1"/>
    </source>
</evidence>
<gene>
    <name evidence="1" type="ORF">CASFOL_029087</name>
</gene>
<reference evidence="2" key="1">
    <citation type="journal article" date="2024" name="IScience">
        <title>Strigolactones Initiate the Formation of Haustorium-like Structures in Castilleja.</title>
        <authorList>
            <person name="Buerger M."/>
            <person name="Peterson D."/>
            <person name="Chory J."/>
        </authorList>
    </citation>
    <scope>NUCLEOTIDE SEQUENCE [LARGE SCALE GENOMIC DNA]</scope>
</reference>
<dbReference type="Proteomes" id="UP001632038">
    <property type="component" value="Unassembled WGS sequence"/>
</dbReference>
<dbReference type="AlphaFoldDB" id="A0ABD3CEK6"/>
<accession>A0ABD3CEK6</accession>
<organism evidence="1 2">
    <name type="scientific">Castilleja foliolosa</name>
    <dbReference type="NCBI Taxonomy" id="1961234"/>
    <lineage>
        <taxon>Eukaryota</taxon>
        <taxon>Viridiplantae</taxon>
        <taxon>Streptophyta</taxon>
        <taxon>Embryophyta</taxon>
        <taxon>Tracheophyta</taxon>
        <taxon>Spermatophyta</taxon>
        <taxon>Magnoliopsida</taxon>
        <taxon>eudicotyledons</taxon>
        <taxon>Gunneridae</taxon>
        <taxon>Pentapetalae</taxon>
        <taxon>asterids</taxon>
        <taxon>lamiids</taxon>
        <taxon>Lamiales</taxon>
        <taxon>Orobanchaceae</taxon>
        <taxon>Pedicularideae</taxon>
        <taxon>Castillejinae</taxon>
        <taxon>Castilleja</taxon>
    </lineage>
</organism>
<evidence type="ECO:0000313" key="2">
    <source>
        <dbReference type="Proteomes" id="UP001632038"/>
    </source>
</evidence>
<evidence type="ECO:0008006" key="3">
    <source>
        <dbReference type="Google" id="ProtNLM"/>
    </source>
</evidence>
<keyword evidence="2" id="KW-1185">Reference proteome</keyword>